<evidence type="ECO:0000313" key="2">
    <source>
        <dbReference type="EMBL" id="KAJ6634715.1"/>
    </source>
</evidence>
<dbReference type="AlphaFoldDB" id="A0A9Q0MMK7"/>
<feature type="compositionally biased region" description="Basic and acidic residues" evidence="1">
    <location>
        <begin position="157"/>
        <end position="170"/>
    </location>
</feature>
<dbReference type="OrthoDB" id="3800937at2759"/>
<keyword evidence="3" id="KW-1185">Reference proteome</keyword>
<organism evidence="2 3">
    <name type="scientific">Pseudolycoriella hygida</name>
    <dbReference type="NCBI Taxonomy" id="35572"/>
    <lineage>
        <taxon>Eukaryota</taxon>
        <taxon>Metazoa</taxon>
        <taxon>Ecdysozoa</taxon>
        <taxon>Arthropoda</taxon>
        <taxon>Hexapoda</taxon>
        <taxon>Insecta</taxon>
        <taxon>Pterygota</taxon>
        <taxon>Neoptera</taxon>
        <taxon>Endopterygota</taxon>
        <taxon>Diptera</taxon>
        <taxon>Nematocera</taxon>
        <taxon>Sciaroidea</taxon>
        <taxon>Sciaridae</taxon>
        <taxon>Pseudolycoriella</taxon>
    </lineage>
</organism>
<dbReference type="Proteomes" id="UP001151699">
    <property type="component" value="Chromosome C"/>
</dbReference>
<feature type="compositionally biased region" description="Pro residues" evidence="1">
    <location>
        <begin position="33"/>
        <end position="48"/>
    </location>
</feature>
<dbReference type="EMBL" id="WJQU01000004">
    <property type="protein sequence ID" value="KAJ6634715.1"/>
    <property type="molecule type" value="Genomic_DNA"/>
</dbReference>
<feature type="region of interest" description="Disordered" evidence="1">
    <location>
        <begin position="1"/>
        <end position="171"/>
    </location>
</feature>
<feature type="compositionally biased region" description="Polar residues" evidence="1">
    <location>
        <begin position="54"/>
        <end position="73"/>
    </location>
</feature>
<sequence length="216" mass="23842">MNAYHDDSSPTRMFGDTIMYRQSKQFRRASAPKPGPPPTLPAPVPTPVVPASYPKNNVSQSHSFSSAVATSNNDNRRSMPTPVNYSKQSSSNKPKPRNGVTNASLHSSNDSGFANDPPPQPDVDYSDEETLMRVPLRSHPKESVSTLTKQKSRIPRRSNDKIKRSSREIENNSAKSYGPWYDLWAGEGTLKKAAQFATVKLGLRSTKTNDRSAPLI</sequence>
<protein>
    <submittedName>
        <fullName evidence="2">Uncharacterized protein</fullName>
    </submittedName>
</protein>
<feature type="compositionally biased region" description="Polar residues" evidence="1">
    <location>
        <begin position="81"/>
        <end position="112"/>
    </location>
</feature>
<evidence type="ECO:0000313" key="3">
    <source>
        <dbReference type="Proteomes" id="UP001151699"/>
    </source>
</evidence>
<comment type="caution">
    <text evidence="2">The sequence shown here is derived from an EMBL/GenBank/DDBJ whole genome shotgun (WGS) entry which is preliminary data.</text>
</comment>
<reference evidence="2" key="1">
    <citation type="submission" date="2022-07" db="EMBL/GenBank/DDBJ databases">
        <authorList>
            <person name="Trinca V."/>
            <person name="Uliana J.V.C."/>
            <person name="Torres T.T."/>
            <person name="Ward R.J."/>
            <person name="Monesi N."/>
        </authorList>
    </citation>
    <scope>NUCLEOTIDE SEQUENCE</scope>
    <source>
        <strain evidence="2">HSMRA1968</strain>
        <tissue evidence="2">Whole embryos</tissue>
    </source>
</reference>
<gene>
    <name evidence="2" type="ORF">Bhyg_13292</name>
</gene>
<evidence type="ECO:0000256" key="1">
    <source>
        <dbReference type="SAM" id="MobiDB-lite"/>
    </source>
</evidence>
<name>A0A9Q0MMK7_9DIPT</name>
<accession>A0A9Q0MMK7</accession>
<proteinExistence type="predicted"/>